<dbReference type="InterPro" id="IPR029068">
    <property type="entry name" value="Glyas_Bleomycin-R_OHBP_Dase"/>
</dbReference>
<dbReference type="CDD" id="cd06587">
    <property type="entry name" value="VOC"/>
    <property type="match status" value="1"/>
</dbReference>
<dbReference type="InterPro" id="IPR004360">
    <property type="entry name" value="Glyas_Fos-R_dOase_dom"/>
</dbReference>
<reference evidence="2 3" key="1">
    <citation type="submission" date="2019-07" db="EMBL/GenBank/DDBJ databases">
        <authorList>
            <person name="Li J."/>
        </authorList>
    </citation>
    <scope>NUCLEOTIDE SEQUENCE [LARGE SCALE GENOMIC DNA]</scope>
    <source>
        <strain evidence="2 3">TKL69</strain>
    </source>
</reference>
<feature type="domain" description="VOC" evidence="1">
    <location>
        <begin position="9"/>
        <end position="128"/>
    </location>
</feature>
<sequence length="137" mass="15936">MKEETQLIKIGAVFIPVTDIDRAVSWYKDILDLEHVGTWPDNEGADFYFRKEEQYLTLVKVQKKDPLTFTANTNYPNPYFNFTTSDLEGYHKTLQSKGVKVSNIEDHGPIMLFNFYDPDGNKFDVVVDNENYSFYSV</sequence>
<dbReference type="EMBL" id="CP041666">
    <property type="protein sequence ID" value="QDP39476.1"/>
    <property type="molecule type" value="Genomic_DNA"/>
</dbReference>
<proteinExistence type="predicted"/>
<evidence type="ECO:0000259" key="1">
    <source>
        <dbReference type="PROSITE" id="PS51819"/>
    </source>
</evidence>
<evidence type="ECO:0000313" key="3">
    <source>
        <dbReference type="Proteomes" id="UP000315215"/>
    </source>
</evidence>
<dbReference type="AlphaFoldDB" id="A0A516KDU0"/>
<dbReference type="Pfam" id="PF00903">
    <property type="entry name" value="Glyoxalase"/>
    <property type="match status" value="1"/>
</dbReference>
<protein>
    <submittedName>
        <fullName evidence="2">VOC family protein</fullName>
    </submittedName>
</protein>
<evidence type="ECO:0000313" key="2">
    <source>
        <dbReference type="EMBL" id="QDP39476.1"/>
    </source>
</evidence>
<dbReference type="InterPro" id="IPR037523">
    <property type="entry name" value="VOC_core"/>
</dbReference>
<dbReference type="Proteomes" id="UP000315215">
    <property type="component" value="Chromosome"/>
</dbReference>
<organism evidence="2 3">
    <name type="scientific">Radiobacillus deserti</name>
    <dbReference type="NCBI Taxonomy" id="2594883"/>
    <lineage>
        <taxon>Bacteria</taxon>
        <taxon>Bacillati</taxon>
        <taxon>Bacillota</taxon>
        <taxon>Bacilli</taxon>
        <taxon>Bacillales</taxon>
        <taxon>Bacillaceae</taxon>
        <taxon>Radiobacillus</taxon>
    </lineage>
</organism>
<accession>A0A516KDU0</accession>
<dbReference type="Gene3D" id="3.10.180.10">
    <property type="entry name" value="2,3-Dihydroxybiphenyl 1,2-Dioxygenase, domain 1"/>
    <property type="match status" value="1"/>
</dbReference>
<gene>
    <name evidence="2" type="ORF">FN924_04370</name>
</gene>
<dbReference type="KEGG" id="aqt:FN924_04370"/>
<dbReference type="SUPFAM" id="SSF54593">
    <property type="entry name" value="Glyoxalase/Bleomycin resistance protein/Dihydroxybiphenyl dioxygenase"/>
    <property type="match status" value="1"/>
</dbReference>
<name>A0A516KDU0_9BACI</name>
<dbReference type="PROSITE" id="PS51819">
    <property type="entry name" value="VOC"/>
    <property type="match status" value="1"/>
</dbReference>
<keyword evidence="3" id="KW-1185">Reference proteome</keyword>